<proteinExistence type="predicted"/>
<dbReference type="EMBL" id="MCFF01000061">
    <property type="protein sequence ID" value="ORZ02036.1"/>
    <property type="molecule type" value="Genomic_DNA"/>
</dbReference>
<evidence type="ECO:0000256" key="1">
    <source>
        <dbReference type="SAM" id="MobiDB-lite"/>
    </source>
</evidence>
<dbReference type="OrthoDB" id="2442223at2759"/>
<evidence type="ECO:0000313" key="3">
    <source>
        <dbReference type="Proteomes" id="UP000193648"/>
    </source>
</evidence>
<accession>A0A1Y2G9U2</accession>
<evidence type="ECO:0000313" key="2">
    <source>
        <dbReference type="EMBL" id="ORZ02036.1"/>
    </source>
</evidence>
<feature type="compositionally biased region" description="Polar residues" evidence="1">
    <location>
        <begin position="102"/>
        <end position="117"/>
    </location>
</feature>
<keyword evidence="3" id="KW-1185">Reference proteome</keyword>
<reference evidence="2 3" key="1">
    <citation type="submission" date="2016-07" db="EMBL/GenBank/DDBJ databases">
        <title>Pervasive Adenine N6-methylation of Active Genes in Fungi.</title>
        <authorList>
            <consortium name="DOE Joint Genome Institute"/>
            <person name="Mondo S.J."/>
            <person name="Dannebaum R.O."/>
            <person name="Kuo R.C."/>
            <person name="Labutti K."/>
            <person name="Haridas S."/>
            <person name="Kuo A."/>
            <person name="Salamov A."/>
            <person name="Ahrendt S.R."/>
            <person name="Lipzen A."/>
            <person name="Sullivan W."/>
            <person name="Andreopoulos W.B."/>
            <person name="Clum A."/>
            <person name="Lindquist E."/>
            <person name="Daum C."/>
            <person name="Ramamoorthy G.K."/>
            <person name="Gryganskyi A."/>
            <person name="Culley D."/>
            <person name="Magnuson J.K."/>
            <person name="James T.Y."/>
            <person name="O'Malley M.A."/>
            <person name="Stajich J.E."/>
            <person name="Spatafora J.W."/>
            <person name="Visel A."/>
            <person name="Grigoriev I.V."/>
        </authorList>
    </citation>
    <scope>NUCLEOTIDE SEQUENCE [LARGE SCALE GENOMIC DNA]</scope>
    <source>
        <strain evidence="2 3">NRRL 3116</strain>
    </source>
</reference>
<dbReference type="Proteomes" id="UP000193648">
    <property type="component" value="Unassembled WGS sequence"/>
</dbReference>
<feature type="compositionally biased region" description="Low complexity" evidence="1">
    <location>
        <begin position="338"/>
        <end position="349"/>
    </location>
</feature>
<feature type="compositionally biased region" description="Polar residues" evidence="1">
    <location>
        <begin position="64"/>
        <end position="73"/>
    </location>
</feature>
<feature type="region of interest" description="Disordered" evidence="1">
    <location>
        <begin position="333"/>
        <end position="352"/>
    </location>
</feature>
<dbReference type="RefSeq" id="XP_021876264.1">
    <property type="nucleotide sequence ID" value="XM_022029213.1"/>
</dbReference>
<gene>
    <name evidence="2" type="ORF">BCR41DRAFT_401350</name>
</gene>
<organism evidence="2 3">
    <name type="scientific">Lobosporangium transversale</name>
    <dbReference type="NCBI Taxonomy" id="64571"/>
    <lineage>
        <taxon>Eukaryota</taxon>
        <taxon>Fungi</taxon>
        <taxon>Fungi incertae sedis</taxon>
        <taxon>Mucoromycota</taxon>
        <taxon>Mortierellomycotina</taxon>
        <taxon>Mortierellomycetes</taxon>
        <taxon>Mortierellales</taxon>
        <taxon>Mortierellaceae</taxon>
        <taxon>Lobosporangium</taxon>
    </lineage>
</organism>
<protein>
    <submittedName>
        <fullName evidence="2">Uncharacterized protein</fullName>
    </submittedName>
</protein>
<sequence>MNAEIDLNLPPLYDDHELDPVCVYEHELPPGVVLPVQPILVHSTPDSDHIIALETEVESRLESNHSTALSTPITGDDSPIAVEQSPHSNNQEDQEEGRTGGEVNSETLTNQISGLSSPPTPAALESPMTSPSSIPLASHRLIDQTMLNLARLPSPPSYDVPNRVIDRSPLGNPARHHHHHHSYSTSDVHHFTISPNIAPHNGTQQEDYFGHVRMRAHTISHPEPAHLPEFNLPAAVTTTTQPRHHHHEEDLPVTPRYSFEFPSHVPHHIHIEEHQRARAQYAMWATTNTPLSSSSSLPVASPNVIHDDTGLIPPHIPQMHGRSYSQPYNNYHSTQIESSSSPFRSSLNSTHGESINVSPIRLREQGQTQGRLGVRARARASTIGESSRLLIQRMQALTKKPFSVSRSAATSGQSSLNADPMDDLLSSEATTSVPTLVTAVSVPEVSVSVPEVSVSMPDVSVSAAETLAREPETCILQQEEDEGSDGSPTATVEAGHEHEESGCIITPAIQVFQSETLDHSCRQTILVPSDSSSSSLTSEVLPIGSMSAIITVS</sequence>
<name>A0A1Y2G9U2_9FUNG</name>
<dbReference type="GeneID" id="33571056"/>
<dbReference type="AlphaFoldDB" id="A0A1Y2G9U2"/>
<comment type="caution">
    <text evidence="2">The sequence shown here is derived from an EMBL/GenBank/DDBJ whole genome shotgun (WGS) entry which is preliminary data.</text>
</comment>
<feature type="region of interest" description="Disordered" evidence="1">
    <location>
        <begin position="62"/>
        <end position="135"/>
    </location>
</feature>
<feature type="region of interest" description="Disordered" evidence="1">
    <location>
        <begin position="152"/>
        <end position="185"/>
    </location>
</feature>
<dbReference type="InParanoid" id="A0A1Y2G9U2"/>